<organism evidence="1 2">
    <name type="scientific">Symbiodinium necroappetens</name>
    <dbReference type="NCBI Taxonomy" id="1628268"/>
    <lineage>
        <taxon>Eukaryota</taxon>
        <taxon>Sar</taxon>
        <taxon>Alveolata</taxon>
        <taxon>Dinophyceae</taxon>
        <taxon>Suessiales</taxon>
        <taxon>Symbiodiniaceae</taxon>
        <taxon>Symbiodinium</taxon>
    </lineage>
</organism>
<comment type="caution">
    <text evidence="1">The sequence shown here is derived from an EMBL/GenBank/DDBJ whole genome shotgun (WGS) entry which is preliminary data.</text>
</comment>
<keyword evidence="2" id="KW-1185">Reference proteome</keyword>
<dbReference type="OrthoDB" id="10481008at2759"/>
<dbReference type="AlphaFoldDB" id="A0A813CIL7"/>
<proteinExistence type="predicted"/>
<sequence>MRQKRKSEGKVKRQRAASWAAAFIKMGAFRAGDAVDLEADNFDDIDDEKLMAQLQQGLMKAVQSRSARMLSLLKTSPLPEPPFLDSVVIDVFPVGSAFFWAGSGEVRDLFAFRTGVGLRDRFGWRGVGQKRPGSGGRSRRGSGRVPVRVPVRVRFRQH</sequence>
<protein>
    <submittedName>
        <fullName evidence="1">Uncharacterized protein</fullName>
    </submittedName>
</protein>
<name>A0A813CIL7_9DINO</name>
<evidence type="ECO:0000313" key="1">
    <source>
        <dbReference type="EMBL" id="CAE7942942.1"/>
    </source>
</evidence>
<accession>A0A813CIL7</accession>
<dbReference type="Proteomes" id="UP000601435">
    <property type="component" value="Unassembled WGS sequence"/>
</dbReference>
<reference evidence="1" key="1">
    <citation type="submission" date="2021-02" db="EMBL/GenBank/DDBJ databases">
        <authorList>
            <person name="Dougan E. K."/>
            <person name="Rhodes N."/>
            <person name="Thang M."/>
            <person name="Chan C."/>
        </authorList>
    </citation>
    <scope>NUCLEOTIDE SEQUENCE</scope>
</reference>
<gene>
    <name evidence="1" type="ORF">SNEC2469_LOCUS34853</name>
</gene>
<evidence type="ECO:0000313" key="2">
    <source>
        <dbReference type="Proteomes" id="UP000601435"/>
    </source>
</evidence>
<dbReference type="EMBL" id="CAJNJA010098141">
    <property type="protein sequence ID" value="CAE7942942.1"/>
    <property type="molecule type" value="Genomic_DNA"/>
</dbReference>